<dbReference type="AlphaFoldDB" id="A0A834MAR4"/>
<evidence type="ECO:0000313" key="3">
    <source>
        <dbReference type="Proteomes" id="UP000625711"/>
    </source>
</evidence>
<evidence type="ECO:0000256" key="1">
    <source>
        <dbReference type="SAM" id="MobiDB-lite"/>
    </source>
</evidence>
<feature type="region of interest" description="Disordered" evidence="1">
    <location>
        <begin position="1"/>
        <end position="22"/>
    </location>
</feature>
<sequence>MVPSDKPSGIAEVNQNDEEASRDQLLPRRLFAYLVLDMGVGGHPRPARYSLMMGTNRVFEDTVNTM</sequence>
<comment type="caution">
    <text evidence="2">The sequence shown here is derived from an EMBL/GenBank/DDBJ whole genome shotgun (WGS) entry which is preliminary data.</text>
</comment>
<proteinExistence type="predicted"/>
<dbReference type="Proteomes" id="UP000625711">
    <property type="component" value="Unassembled WGS sequence"/>
</dbReference>
<dbReference type="EMBL" id="JAACXV010012283">
    <property type="protein sequence ID" value="KAF7274726.1"/>
    <property type="molecule type" value="Genomic_DNA"/>
</dbReference>
<accession>A0A834MAR4</accession>
<name>A0A834MAR4_RHYFE</name>
<protein>
    <submittedName>
        <fullName evidence="2">Uncharacterized protein</fullName>
    </submittedName>
</protein>
<reference evidence="2" key="1">
    <citation type="submission" date="2020-08" db="EMBL/GenBank/DDBJ databases">
        <title>Genome sequencing and assembly of the red palm weevil Rhynchophorus ferrugineus.</title>
        <authorList>
            <person name="Dias G.B."/>
            <person name="Bergman C.M."/>
            <person name="Manee M."/>
        </authorList>
    </citation>
    <scope>NUCLEOTIDE SEQUENCE</scope>
    <source>
        <strain evidence="2">AA-2017</strain>
        <tissue evidence="2">Whole larva</tissue>
    </source>
</reference>
<evidence type="ECO:0000313" key="2">
    <source>
        <dbReference type="EMBL" id="KAF7274726.1"/>
    </source>
</evidence>
<organism evidence="2 3">
    <name type="scientific">Rhynchophorus ferrugineus</name>
    <name type="common">Red palm weevil</name>
    <name type="synonym">Curculio ferrugineus</name>
    <dbReference type="NCBI Taxonomy" id="354439"/>
    <lineage>
        <taxon>Eukaryota</taxon>
        <taxon>Metazoa</taxon>
        <taxon>Ecdysozoa</taxon>
        <taxon>Arthropoda</taxon>
        <taxon>Hexapoda</taxon>
        <taxon>Insecta</taxon>
        <taxon>Pterygota</taxon>
        <taxon>Neoptera</taxon>
        <taxon>Endopterygota</taxon>
        <taxon>Coleoptera</taxon>
        <taxon>Polyphaga</taxon>
        <taxon>Cucujiformia</taxon>
        <taxon>Curculionidae</taxon>
        <taxon>Dryophthorinae</taxon>
        <taxon>Rhynchophorus</taxon>
    </lineage>
</organism>
<keyword evidence="3" id="KW-1185">Reference proteome</keyword>
<gene>
    <name evidence="2" type="ORF">GWI33_012602</name>
</gene>